<organism evidence="2 3">
    <name type="scientific">Arthrobacter rhombi</name>
    <dbReference type="NCBI Taxonomy" id="71253"/>
    <lineage>
        <taxon>Bacteria</taxon>
        <taxon>Bacillati</taxon>
        <taxon>Actinomycetota</taxon>
        <taxon>Actinomycetes</taxon>
        <taxon>Micrococcales</taxon>
        <taxon>Micrococcaceae</taxon>
        <taxon>Arthrobacter</taxon>
    </lineage>
</organism>
<sequence length="257" mass="28157">MAFAHRGESLDGGENTMEAFGAAINRGFGYLELDVHTTRDGVVVVFHDEELDRVSDGTGAIADHDYAELATVRVSGRRIPRFEEVLAAWPDARLNVDIKDEASVAPFANLINKYAAHDRVLVASFSDARRHRVLRLLEAPTASSPGLVTIVLAVLMSKVGSFALLRCRLRGIAALQVPERQGPLRVITPRFLAQAHRAGIHVHVWVVNDRQDMDRLLDLGVDGVMTDRADVLAAVMNARGLWPQREATDPLPPHPAS</sequence>
<proteinExistence type="predicted"/>
<protein>
    <submittedName>
        <fullName evidence="2">Glycerophosphoryl diester phosphodiesterase</fullName>
        <ecNumber evidence="2">3.1.4.46</ecNumber>
    </submittedName>
</protein>
<dbReference type="AlphaFoldDB" id="A0A1R4ETW2"/>
<accession>A0A1R4ETW2</accession>
<gene>
    <name evidence="2" type="ORF">FM101_00770</name>
</gene>
<dbReference type="EC" id="3.1.4.46" evidence="2"/>
<dbReference type="GO" id="GO:0008889">
    <property type="term" value="F:glycerophosphodiester phosphodiesterase activity"/>
    <property type="evidence" value="ECO:0007669"/>
    <property type="project" value="UniProtKB-EC"/>
</dbReference>
<keyword evidence="2" id="KW-0378">Hydrolase</keyword>
<dbReference type="Gene3D" id="3.20.20.190">
    <property type="entry name" value="Phosphatidylinositol (PI) phosphodiesterase"/>
    <property type="match status" value="1"/>
</dbReference>
<dbReference type="PROSITE" id="PS51704">
    <property type="entry name" value="GP_PDE"/>
    <property type="match status" value="1"/>
</dbReference>
<dbReference type="Pfam" id="PF03009">
    <property type="entry name" value="GDPD"/>
    <property type="match status" value="1"/>
</dbReference>
<evidence type="ECO:0000313" key="2">
    <source>
        <dbReference type="EMBL" id="SJM47083.1"/>
    </source>
</evidence>
<dbReference type="PANTHER" id="PTHR43805">
    <property type="entry name" value="GLYCEROPHOSPHORYL DIESTER PHOSPHODIESTERASE"/>
    <property type="match status" value="1"/>
</dbReference>
<reference evidence="2 3" key="1">
    <citation type="submission" date="2017-02" db="EMBL/GenBank/DDBJ databases">
        <authorList>
            <person name="Peterson S.W."/>
        </authorList>
    </citation>
    <scope>NUCLEOTIDE SEQUENCE [LARGE SCALE GENOMIC DNA]</scope>
    <source>
        <strain evidence="2 3">B Ar 00.02</strain>
    </source>
</reference>
<evidence type="ECO:0000313" key="3">
    <source>
        <dbReference type="Proteomes" id="UP000195913"/>
    </source>
</evidence>
<dbReference type="GO" id="GO:0006629">
    <property type="term" value="P:lipid metabolic process"/>
    <property type="evidence" value="ECO:0007669"/>
    <property type="project" value="InterPro"/>
</dbReference>
<dbReference type="InterPro" id="IPR017946">
    <property type="entry name" value="PLC-like_Pdiesterase_TIM-brl"/>
</dbReference>
<evidence type="ECO:0000259" key="1">
    <source>
        <dbReference type="PROSITE" id="PS51704"/>
    </source>
</evidence>
<dbReference type="PANTHER" id="PTHR43805:SF1">
    <property type="entry name" value="GP-PDE DOMAIN-CONTAINING PROTEIN"/>
    <property type="match status" value="1"/>
</dbReference>
<dbReference type="EMBL" id="FUHW01000004">
    <property type="protein sequence ID" value="SJM47083.1"/>
    <property type="molecule type" value="Genomic_DNA"/>
</dbReference>
<keyword evidence="3" id="KW-1185">Reference proteome</keyword>
<feature type="domain" description="GP-PDE" evidence="1">
    <location>
        <begin position="1"/>
        <end position="236"/>
    </location>
</feature>
<dbReference type="InterPro" id="IPR030395">
    <property type="entry name" value="GP_PDE_dom"/>
</dbReference>
<name>A0A1R4ETW2_9MICC</name>
<dbReference type="SUPFAM" id="SSF51695">
    <property type="entry name" value="PLC-like phosphodiesterases"/>
    <property type="match status" value="1"/>
</dbReference>
<dbReference type="Proteomes" id="UP000195913">
    <property type="component" value="Unassembled WGS sequence"/>
</dbReference>
<dbReference type="CDD" id="cd08561">
    <property type="entry name" value="GDPD_cytoplasmic_ScUgpQ2_like"/>
    <property type="match status" value="1"/>
</dbReference>